<dbReference type="GeneID" id="106542706"/>
<dbReference type="OrthoDB" id="10060419at2759"/>
<name>A0A6I9XIX3_9SAUR</name>
<dbReference type="PANTHER" id="PTHR45913:SF22">
    <property type="entry name" value="SCAN BOX DOMAIN-CONTAINING PROTEIN"/>
    <property type="match status" value="1"/>
</dbReference>
<dbReference type="Proteomes" id="UP000504617">
    <property type="component" value="Unplaced"/>
</dbReference>
<accession>A0A6I9XIX3</accession>
<protein>
    <submittedName>
        <fullName evidence="2">Zinc finger MYM-type protein 6-like</fullName>
    </submittedName>
</protein>
<gene>
    <name evidence="2" type="primary">LOC106542706</name>
</gene>
<sequence>MAEKRKCRQYSTEHLKLRFIPSPSNVQLPFCFLCEKTFSNEAMKPSRLKDYLVRIHSDKADKPVSFFQSLKAKFEGCSTVEKLFGKSSLNADKGLICSYEVSLLIAKCGKPHTIGETLILPAVKQIVATMLGLSASTFTQSIPLSNDTVSKRIDEMAAEVEEMLIDTLKSTKFVMQIDESTISENEALLLAYVRFINRNEEIGEELLFAQTLATDTKGSSIFKKVEEFFNEKNIPLTNVMACATDGAASMVGRYRGFQAHLKSVLYEENDKEFERLLLHTEVRWLSKEKCLRRFHKLFDTVVEFLESINPSLSSSLKLQHLAVAYLADVFDKLNEVNVKLQGNKINFIKAKGVICSFISKLDILASNMSRQKLYQFPSLGNERQLQAEDLNIFFCHLKQLKEDMETRFYDLRNLEVPTWVLNPVTADFVQLHPKLQEPLTDLKYDYESQSHFQSYGCEAF</sequence>
<keyword evidence="1" id="KW-1185">Reference proteome</keyword>
<evidence type="ECO:0000313" key="2">
    <source>
        <dbReference type="RefSeq" id="XP_013913991.1"/>
    </source>
</evidence>
<dbReference type="AlphaFoldDB" id="A0A6I9XIX3"/>
<dbReference type="KEGG" id="tsr:106542706"/>
<proteinExistence type="predicted"/>
<reference evidence="2" key="1">
    <citation type="submission" date="2025-08" db="UniProtKB">
        <authorList>
            <consortium name="RefSeq"/>
        </authorList>
    </citation>
    <scope>IDENTIFICATION</scope>
    <source>
        <tissue evidence="2">Skeletal muscle</tissue>
    </source>
</reference>
<dbReference type="RefSeq" id="XP_013913991.1">
    <property type="nucleotide sequence ID" value="XM_014058516.1"/>
</dbReference>
<evidence type="ECO:0000313" key="1">
    <source>
        <dbReference type="Proteomes" id="UP000504617"/>
    </source>
</evidence>
<dbReference type="PANTHER" id="PTHR45913">
    <property type="entry name" value="EPM2A-INTERACTING PROTEIN 1"/>
    <property type="match status" value="1"/>
</dbReference>
<organism evidence="1 2">
    <name type="scientific">Thamnophis sirtalis</name>
    <dbReference type="NCBI Taxonomy" id="35019"/>
    <lineage>
        <taxon>Eukaryota</taxon>
        <taxon>Metazoa</taxon>
        <taxon>Chordata</taxon>
        <taxon>Craniata</taxon>
        <taxon>Vertebrata</taxon>
        <taxon>Euteleostomi</taxon>
        <taxon>Lepidosauria</taxon>
        <taxon>Squamata</taxon>
        <taxon>Bifurcata</taxon>
        <taxon>Unidentata</taxon>
        <taxon>Episquamata</taxon>
        <taxon>Toxicofera</taxon>
        <taxon>Serpentes</taxon>
        <taxon>Colubroidea</taxon>
        <taxon>Colubridae</taxon>
        <taxon>Natricinae</taxon>
        <taxon>Thamnophis</taxon>
    </lineage>
</organism>